<dbReference type="InterPro" id="IPR016024">
    <property type="entry name" value="ARM-type_fold"/>
</dbReference>
<dbReference type="InterPro" id="IPR011989">
    <property type="entry name" value="ARM-like"/>
</dbReference>
<dbReference type="PANTHER" id="PTHR14014">
    <property type="entry name" value="TELOMERE REPEATS-BINDING BOUQUET FORMATION PROTEIN 1"/>
    <property type="match status" value="1"/>
</dbReference>
<dbReference type="Gene3D" id="1.25.10.10">
    <property type="entry name" value="Leucine-rich Repeat Variant"/>
    <property type="match status" value="1"/>
</dbReference>
<proteinExistence type="predicted"/>
<feature type="compositionally biased region" description="Polar residues" evidence="1">
    <location>
        <begin position="519"/>
        <end position="535"/>
    </location>
</feature>
<comment type="caution">
    <text evidence="4">The sequence shown here is derived from an EMBL/GenBank/DDBJ whole genome shotgun (WGS) entry which is preliminary data.</text>
</comment>
<dbReference type="SUPFAM" id="SSF48371">
    <property type="entry name" value="ARM repeat"/>
    <property type="match status" value="1"/>
</dbReference>
<dbReference type="PANTHER" id="PTHR14014:SF0">
    <property type="entry name" value="TELOMERE REPEATS-BINDING BOUQUET FORMATION PROTEIN 1"/>
    <property type="match status" value="1"/>
</dbReference>
<dbReference type="CDD" id="cd11658">
    <property type="entry name" value="SANT_DMAP1_like"/>
    <property type="match status" value="1"/>
</dbReference>
<feature type="region of interest" description="Disordered" evidence="1">
    <location>
        <begin position="434"/>
        <end position="471"/>
    </location>
</feature>
<feature type="domain" description="HTH myb-type" evidence="3">
    <location>
        <begin position="741"/>
        <end position="798"/>
    </location>
</feature>
<dbReference type="InterPro" id="IPR001005">
    <property type="entry name" value="SANT/Myb"/>
</dbReference>
<dbReference type="InterPro" id="IPR000225">
    <property type="entry name" value="Armadillo"/>
</dbReference>
<dbReference type="STRING" id="33528.ENSGAFP00000007532"/>
<keyword evidence="5" id="KW-1185">Reference proteome</keyword>
<evidence type="ECO:0000313" key="4">
    <source>
        <dbReference type="EMBL" id="PWA14210.1"/>
    </source>
</evidence>
<dbReference type="AlphaFoldDB" id="A0A315UR67"/>
<dbReference type="GO" id="GO:0007129">
    <property type="term" value="P:homologous chromosome pairing at meiosis"/>
    <property type="evidence" value="ECO:0007669"/>
    <property type="project" value="TreeGrafter"/>
</dbReference>
<evidence type="ECO:0000256" key="1">
    <source>
        <dbReference type="SAM" id="MobiDB-lite"/>
    </source>
</evidence>
<dbReference type="InterPro" id="IPR017930">
    <property type="entry name" value="Myb_dom"/>
</dbReference>
<evidence type="ECO:0000259" key="2">
    <source>
        <dbReference type="PROSITE" id="PS50090"/>
    </source>
</evidence>
<reference evidence="4 5" key="1">
    <citation type="journal article" date="2018" name="G3 (Bethesda)">
        <title>A High-Quality Reference Genome for the Invasive Mosquitofish Gambusia affinis Using a Chicago Library.</title>
        <authorList>
            <person name="Hoffberg S.L."/>
            <person name="Troendle N.J."/>
            <person name="Glenn T.C."/>
            <person name="Mahmud O."/>
            <person name="Louha S."/>
            <person name="Chalopin D."/>
            <person name="Bennetzen J.L."/>
            <person name="Mauricio R."/>
        </authorList>
    </citation>
    <scope>NUCLEOTIDE SEQUENCE [LARGE SCALE GENOMIC DNA]</scope>
    <source>
        <strain evidence="4">NE01/NJP1002.9</strain>
        <tissue evidence="4">Muscle</tissue>
    </source>
</reference>
<dbReference type="InterPro" id="IPR042359">
    <property type="entry name" value="TERB1"/>
</dbReference>
<dbReference type="EMBL" id="NHOQ01002850">
    <property type="protein sequence ID" value="PWA14210.1"/>
    <property type="molecule type" value="Genomic_DNA"/>
</dbReference>
<organism evidence="4 5">
    <name type="scientific">Gambusia affinis</name>
    <name type="common">Western mosquitofish</name>
    <name type="synonym">Heterandria affinis</name>
    <dbReference type="NCBI Taxonomy" id="33528"/>
    <lineage>
        <taxon>Eukaryota</taxon>
        <taxon>Metazoa</taxon>
        <taxon>Chordata</taxon>
        <taxon>Craniata</taxon>
        <taxon>Vertebrata</taxon>
        <taxon>Euteleostomi</taxon>
        <taxon>Actinopterygii</taxon>
        <taxon>Neopterygii</taxon>
        <taxon>Teleostei</taxon>
        <taxon>Neoteleostei</taxon>
        <taxon>Acanthomorphata</taxon>
        <taxon>Ovalentaria</taxon>
        <taxon>Atherinomorphae</taxon>
        <taxon>Cyprinodontiformes</taxon>
        <taxon>Poeciliidae</taxon>
        <taxon>Poeciliinae</taxon>
        <taxon>Gambusia</taxon>
    </lineage>
</organism>
<dbReference type="SMART" id="SM00185">
    <property type="entry name" value="ARM"/>
    <property type="match status" value="2"/>
</dbReference>
<dbReference type="SUPFAM" id="SSF46689">
    <property type="entry name" value="Homeodomain-like"/>
    <property type="match status" value="1"/>
</dbReference>
<feature type="region of interest" description="Disordered" evidence="1">
    <location>
        <begin position="494"/>
        <end position="535"/>
    </location>
</feature>
<accession>A0A315UR67</accession>
<dbReference type="Proteomes" id="UP000250572">
    <property type="component" value="Unassembled WGS sequence"/>
</dbReference>
<dbReference type="InterPro" id="IPR009057">
    <property type="entry name" value="Homeodomain-like_sf"/>
</dbReference>
<dbReference type="GO" id="GO:0070197">
    <property type="term" value="P:meiotic attachment of telomere to nuclear envelope"/>
    <property type="evidence" value="ECO:0007669"/>
    <property type="project" value="InterPro"/>
</dbReference>
<name>A0A315UR67_GAMAF</name>
<gene>
    <name evidence="4" type="ORF">CCH79_00012305</name>
</gene>
<protein>
    <submittedName>
        <fullName evidence="4">Uncharacterized protein</fullName>
    </submittedName>
</protein>
<dbReference type="PROSITE" id="PS50090">
    <property type="entry name" value="MYB_LIKE"/>
    <property type="match status" value="1"/>
</dbReference>
<dbReference type="Gene3D" id="1.10.10.60">
    <property type="entry name" value="Homeodomain-like"/>
    <property type="match status" value="1"/>
</dbReference>
<dbReference type="PROSITE" id="PS51294">
    <property type="entry name" value="HTH_MYB"/>
    <property type="match status" value="1"/>
</dbReference>
<sequence length="799" mass="89604">MDRAGICRNNRNTTKTDLSLLLECVKFQMKCPELQKQALLTIHSICEKREDNVDLLRDLGGVAFLYNLSKSSNVHSDVKETALFTLGTLSEANVYCKNSLCRKDIFTDIARHLQEDSSLNKKRVSVYLLFVLVAHNKLGQTLAQTTGCLEILMDLFRSSFPFSAKDNLRTVSQTYQLWASVSSALCGSVNNPQNEEGQRICVAAFPIVKTWLQQISVPSTETFQPICSFIAMTVSNNSYVQERFAACGGLKTLTLALLRVVSAADTSLLSRQLSVVIVKTLSACITDNPNLAAGLAQYGIVYHLFFLLTSSHLDPDDRLSVLLTIGECTEASEEHQSQLVDCGGLPIMITFLTEDSSEEVRKAATFILHTCKKAMLSLGVQGLVEKQAENEEPPLNLEEFKNSAREIMRRIELLEKTQLKVIGEEQEDILCPNSAELQPSKPPPVCPPAQKQEANQTTSILRPIHKNSGDNSSLQLVRSMAEVKKVTSSWIPQGEETKRSGGEVMRSVKSGGRIGMSSDVWTSEGGSESQMKNKSVESTKVTNHMGEKSSLFKHPLSVWLTKPKEIRCCYESQGSNLNENWKIPPEEYSVSNGRCAGCVLTFEEVTSRSFASVQSSCVNSCDMHRVLQEAMERFRMHHFIFGVRQEQKSVTAEHSDTNSARVSTTKLHRNCENMCAGTDKSVASLQQHSWRKHNGVTLTPLYKTTRKGTFSSKKGIERRGRNSSEHYAIKDQSKISTDHFSSRRKRQDFSREEVHHLLSGVRRYGYSWNSILWSYTFQPGRTNVDLAKKYRRLMRKQKS</sequence>
<evidence type="ECO:0000259" key="3">
    <source>
        <dbReference type="PROSITE" id="PS51294"/>
    </source>
</evidence>
<evidence type="ECO:0000313" key="5">
    <source>
        <dbReference type="Proteomes" id="UP000250572"/>
    </source>
</evidence>
<feature type="domain" description="Myb-like" evidence="2">
    <location>
        <begin position="741"/>
        <end position="794"/>
    </location>
</feature>